<keyword evidence="2" id="KW-1185">Reference proteome</keyword>
<reference evidence="1" key="1">
    <citation type="journal article" date="2020" name="Fungal Divers.">
        <title>Resolving the Mortierellaceae phylogeny through synthesis of multi-gene phylogenetics and phylogenomics.</title>
        <authorList>
            <person name="Vandepol N."/>
            <person name="Liber J."/>
            <person name="Desiro A."/>
            <person name="Na H."/>
            <person name="Kennedy M."/>
            <person name="Barry K."/>
            <person name="Grigoriev I.V."/>
            <person name="Miller A.N."/>
            <person name="O'Donnell K."/>
            <person name="Stajich J.E."/>
            <person name="Bonito G."/>
        </authorList>
    </citation>
    <scope>NUCLEOTIDE SEQUENCE</scope>
    <source>
        <strain evidence="1">KOD1015</strain>
    </source>
</reference>
<dbReference type="EMBL" id="JAABOA010000373">
    <property type="protein sequence ID" value="KAF9584606.1"/>
    <property type="molecule type" value="Genomic_DNA"/>
</dbReference>
<gene>
    <name evidence="1" type="ORF">BGW38_005874</name>
</gene>
<dbReference type="Proteomes" id="UP000780801">
    <property type="component" value="Unassembled WGS sequence"/>
</dbReference>
<protein>
    <submittedName>
        <fullName evidence="1">Uncharacterized protein</fullName>
    </submittedName>
</protein>
<evidence type="ECO:0000313" key="1">
    <source>
        <dbReference type="EMBL" id="KAF9584606.1"/>
    </source>
</evidence>
<proteinExistence type="predicted"/>
<name>A0A9P6KH01_9FUNG</name>
<dbReference type="InterPro" id="IPR011323">
    <property type="entry name" value="Mss4/transl-control_tumour"/>
</dbReference>
<comment type="caution">
    <text evidence="1">The sequence shown here is derived from an EMBL/GenBank/DDBJ whole genome shotgun (WGS) entry which is preliminary data.</text>
</comment>
<dbReference type="AlphaFoldDB" id="A0A9P6KH01"/>
<dbReference type="Gene3D" id="2.170.150.10">
    <property type="entry name" value="Metal Binding Protein, Guanine Nucleotide Exchange Factor, Chain A"/>
    <property type="match status" value="1"/>
</dbReference>
<organism evidence="1 2">
    <name type="scientific">Lunasporangiospora selenospora</name>
    <dbReference type="NCBI Taxonomy" id="979761"/>
    <lineage>
        <taxon>Eukaryota</taxon>
        <taxon>Fungi</taxon>
        <taxon>Fungi incertae sedis</taxon>
        <taxon>Mucoromycota</taxon>
        <taxon>Mortierellomycotina</taxon>
        <taxon>Mortierellomycetes</taxon>
        <taxon>Mortierellales</taxon>
        <taxon>Mortierellaceae</taxon>
        <taxon>Lunasporangiospora</taxon>
    </lineage>
</organism>
<accession>A0A9P6KH01</accession>
<sequence length="142" mass="16298">MYWVQCESESEVQAFANTFRLNEFEFGRKSYLEYSQGLLRDIQASLEQRALKRSQEIPQDSCQADIPTIVRQLEREFKNVYDYLEEYRFFTKCGVDVCICLKTTEGTAGKEARFIAFKDAVDVVDVVDATDPGLPKNPGAMQ</sequence>
<evidence type="ECO:0000313" key="2">
    <source>
        <dbReference type="Proteomes" id="UP000780801"/>
    </source>
</evidence>